<dbReference type="InterPro" id="IPR000742">
    <property type="entry name" value="EGF"/>
</dbReference>
<dbReference type="PROSITE" id="PS50853">
    <property type="entry name" value="FN3"/>
    <property type="match status" value="1"/>
</dbReference>
<comment type="caution">
    <text evidence="2">The sequence shown here is derived from an EMBL/GenBank/DDBJ whole genome shotgun (WGS) entry which is preliminary data.</text>
</comment>
<protein>
    <recommendedName>
        <fullName evidence="1">Fibronectin type-III domain-containing protein</fullName>
    </recommendedName>
</protein>
<dbReference type="PROSITE" id="PS01186">
    <property type="entry name" value="EGF_2"/>
    <property type="match status" value="1"/>
</dbReference>
<gene>
    <name evidence="2" type="ORF">NP493_1836g00003</name>
</gene>
<dbReference type="PROSITE" id="PS00022">
    <property type="entry name" value="EGF_1"/>
    <property type="match status" value="1"/>
</dbReference>
<sequence length="3525" mass="392047">MGLTGEDFAKRSTVDGVAGQAMAPVTTSAVQRAYSTGVVVYREVPRAGVRDVQAHPHKPERATACEIIDNCELLNCTSGTNQHCDRCEHDYGGETKAYRLVHKDGYNNRVCEKLCSWRNDSTFCYPGNCPDVPSSCRCAPGFGGPDCLKINTKPSVNYCLITAEVDVGSSVEKVEISCANESNPVVYSNVVATTVKIDFKSAFKGPSAPSYRRKYYINDFKVGITGATFHYSVTRELSTGNTTTTGATHNCDNISESNPETGLLVCNLHTTTMNPPLQHADRLYFEAATSNGGYVTINNIENNKTDPAIYYSGQTTTHKAELVIDLVKPFHCSVGSTCTDNMLDTGPPVTKSGNLTLRWAGWNDSLAGIELYELAVYKMKTARRFLIFDNVNVVSINTAEDKVLVVKSAAENTSYTWLTSLQDSNNAGDQASNFLEVNWRGHFANIFHNTHKFLNGSAANSPPIDPGYEELTGQPPDTVSREAIPNVNGIVKYEVSHAVDHDGGRSLNSSDSWSNVDDFQSEQILLDIPRADGDSVRVWVRATDVMGNTKTDSVLVHVDSSPPVIQDVWLSRHGRTQLAVHHSTDLSDLTFEFESYDYHSGLKEIHWRLHDSVDPDLTHGSGHVAVRRHKGLTPDCIAPQCYCIPKDEECFWRNFEIKPDMSKMVKPHGDHDFDYDLVITSTNNAMLTTVFTYKITVDTTAPHTGVVSDSEQSQPDIDFQQEFTQHASWQGFIDRESGVMFYQYAFSDACLTAKDFTVPPTSNVNETTLTYASRTVSGPGTYHCTVVAYNQALEPSEPVCSDGVTVDTSAPEIHEVSVENSWTKDGLVKDSTGNVWYIDRNRLRVLVEQPSDSCRQKAREESDLSQMYRIRQLRKSSGESNMTMCKKAALPDKPVVLVSKENMLELSWFGSDNESGIHTYEVGLGSTGSEDVDLLPYTSTHGHRHFITYHPDLMDGQIFYIHIKAVNRAGQQTVQVIGPVLVEVDAPTFLGDISLSVQRQNDVDYLIAKWDRLSFEANELKDGLLYDINYAVGHLRGTDSVKRFESLTQYISVPGLCTWTEPPTCVATPVDKLQWRLHGRHSYYVTLKLEGINHVERVVTSEVYEHYIGPPFDGIVVEIPVDTTEVLSEDIDHQSNQSQLHITWHDFHHFDQTINYQLAVGTDPGIEDVVGFTDVAGPSHMLTGLTLQPFQETDAGGVDHVIATNLHLEPGRQYRAVVQFCHPDGCFLKKWRQPDREYTPSVSTLSAVWPDLRHGTYAWKVVSDHAIHRFAFVEPRTAPDYGDFDCSAPEVLACGETQDNFVNVHGLPLKEGQRYYMCILANATDLEFEKFTQHLEQNSECSNGIVVDTTPPTAGQVWVGSHLKHWRYQIDRSQLDLYWSSFVDVETSGTSSHHSGILKYEYACVLSPVRERVTAGTSPEGVDVRDYVDVGVTNMAVATGLTLQEGHTYYVTIRGTDHVGWSTTTTSPGVTIDSTPPDVNKVPIEVGSAYITEQRELSPTWSGVFEDTESGRSSSIRRLLMPATFMTSSMPAKLTTRITPTTLSAHWLNFHDPESGLLYLEWRAGTTPGHGDILAPTRLHVTDRVTTTLTDPLPVGKTVYVTLKVVNKAGLSSEATSDGFVVDTTPPVTSSQMALDSRFGTLKANSQVRPVSLTGTTSLTHRYDQSHSQVRPVSLTGTTSLTHRYDQSHSQVRPVSLTGMTNLTHRYDQSHSQVRPVSFTGTTSLTHRYDQSHSQVRPVSLTGTTSLTHRYDQSHSQVRPVSLTGTTSLTHRYDQSHSQVRSVSLTGTTSLTHRYDQSHSQVRPVSLTGTTSLTHRYDQSHSQVRPVSLTGTTSLTHRYDQSHSQVRPVSLTGTTSLTYRYDQSHSQVRPVSLTGTTSLTHRYDSQVRPVSLTGTTSLTHRYDQSHSQVRPVSLTGTISLTHRYDQSHSQVRPVSLTGTTSLTHRYDQSHSQVRPVSLTGTTSLNHRYDQSHSQVRPASLTGTTSLTHRYDQSHSQVRPVSLTGTTNLTHRYDQSHSQVRPVSFTGVEVVTECAVEDVRPREFCRRAVCVCDTRDRYTTTAGRKFVSVTTRDSKTTRASRQGKMTFVFLTTRLDTPQRAGRQGKMTFVFLTTRLDTPQRAGRKDCGTASEGPFAVETEHRATLTRHRAGWMTYDDCTIRLAWLGFSDAHCPVTTYHLTVGRTFGSSDLLPADKPLAVAHTKDDPHRDEGFVQKQEFSTTSSILPNQQIFISMWAENKVDFVSYHQVSVYDFELSKLVFHRLGAFQTCCSDKPGFRRLSVYDIENYSVDPDTNILDVDFTRSQCAIAATWRTTDTSGKAPERCEWSVGEQGQAMGGGLLDVYVRVWYDANSYAVYTTDGVQTDKTPPELSRANKVTELRSGTKHGDVDFITSTSNVTLSWQGVFRDSHAGLARYVASVSKTLGGRDLAEETLTSNVTQTCLHGLTMDSSDKYFSTVVAFNAAGLSKAAYSDGFKVDTTPPVTGHVWDGRGLADHDYSSDNRTVSAWWRGFSDDESYIDHYDWCVGTAPGKQDVVTCRDVGLHTRSTAELSSTKSSGTKLYSTVYAINGAGLKSAGVSSDGVVIDSTPPSPVHRFLLGNNLIKNPSFEEDSLQTVVRKIVPKEWRGLGTVYLTSSSHGTSAPEGRQFVDIVSGHVKQTFATVTKAKYRVSFHVHTPDTGRFHSQQLGFVRLPGFHSAFVVQQKVAASSEWQKHVYYFIANDSSSAIVVGAVGHKTGFLLDNVVVQEVGLGHRSPSTDPRDPASSHVQPMHVHVTTRGSYTAVTAAWDVEDPESPVTGHSWAIGTVRGGVQLQNFRSLGRQSHARADALLLQHGTEVHVTVVAENAAGLTTAIYSDPRTVDVTPPQLCCLIDGDSGEDVSYQTSRTLEIKWSVKDPESGVKYCEWAVGKSPGSQEVQPFMRTTSLSTASVALDASVSHGETVFSVVRCFNYAGLQSTLVSSGVVMVTESPDVSMATLNVITSSVSYFPTRDSHQSDRERLFFGWEGVSIRRATARSVLSWRRLTSANQLFVELQDLGLESYTTYTLMMRATNHAGRRSDVISRNFTIETDTPQIKRTTRGGIDVLTGLETEKTTLRITGVDHTKHHYVTLAAVNKAGLYTTSTYIVTYNPPSGTEHNHVTLTQLTQPTLWTQHLYRDLQPAVRNCVTSSQEHNHVTLTQLTQPTLWTQHLYRDLQPAVRNCVTSSQEHNHVTLTQLTQPTLWTQHLHRDLQPAVRHGVTSSQEHNHVTLTQLTQPTLWTQHLHRDLQPAVRHGVTSSQEHNHVTLTQLTQPTLWTQHLHRDLQPAVRNCVTSSQEHNHVTLTQLTQPTLWTQHLYRDLQPAVRNCVTSSQEHNHVTLTQLTQPTLWTQHLHRDLQPAVRNCVTSSQEHNHVTLTQLTQPTLWTQHLYRDLQPAVRNCVTSSQEHNHVTLTQLTQPTLWTQHLHRDLQPAVRNCVTSSQEHNHVTLTQLTQPTLWTQHLYRDLQPAVRNCVTSSQEHNHVTLTQLTQPTLWTQHLHRDLQPAVRNCVTS</sequence>
<reference evidence="2" key="1">
    <citation type="journal article" date="2023" name="Mol. Biol. Evol.">
        <title>Third-Generation Sequencing Reveals the Adaptive Role of the Epigenome in Three Deep-Sea Polychaetes.</title>
        <authorList>
            <person name="Perez M."/>
            <person name="Aroh O."/>
            <person name="Sun Y."/>
            <person name="Lan Y."/>
            <person name="Juniper S.K."/>
            <person name="Young C.R."/>
            <person name="Angers B."/>
            <person name="Qian P.Y."/>
        </authorList>
    </citation>
    <scope>NUCLEOTIDE SEQUENCE</scope>
    <source>
        <strain evidence="2">R07B-5</strain>
    </source>
</reference>
<dbReference type="Proteomes" id="UP001209878">
    <property type="component" value="Unassembled WGS sequence"/>
</dbReference>
<dbReference type="PANTHER" id="PTHR16897">
    <property type="entry name" value="OS10G0105400 PROTEIN"/>
    <property type="match status" value="1"/>
</dbReference>
<evidence type="ECO:0000259" key="1">
    <source>
        <dbReference type="PROSITE" id="PS50853"/>
    </source>
</evidence>
<organism evidence="2 3">
    <name type="scientific">Ridgeia piscesae</name>
    <name type="common">Tubeworm</name>
    <dbReference type="NCBI Taxonomy" id="27915"/>
    <lineage>
        <taxon>Eukaryota</taxon>
        <taxon>Metazoa</taxon>
        <taxon>Spiralia</taxon>
        <taxon>Lophotrochozoa</taxon>
        <taxon>Annelida</taxon>
        <taxon>Polychaeta</taxon>
        <taxon>Sedentaria</taxon>
        <taxon>Canalipalpata</taxon>
        <taxon>Sabellida</taxon>
        <taxon>Siboglinidae</taxon>
        <taxon>Ridgeia</taxon>
    </lineage>
</organism>
<dbReference type="SMART" id="SM00060">
    <property type="entry name" value="FN3"/>
    <property type="match status" value="6"/>
</dbReference>
<keyword evidence="3" id="KW-1185">Reference proteome</keyword>
<name>A0AAD9N762_RIDPI</name>
<dbReference type="InterPro" id="IPR003961">
    <property type="entry name" value="FN3_dom"/>
</dbReference>
<dbReference type="PANTHER" id="PTHR16897:SF2">
    <property type="entry name" value="OS03G0226600 PROTEIN"/>
    <property type="match status" value="1"/>
</dbReference>
<accession>A0AAD9N762</accession>
<dbReference type="Gene3D" id="2.60.120.260">
    <property type="entry name" value="Galactose-binding domain-like"/>
    <property type="match status" value="1"/>
</dbReference>
<evidence type="ECO:0000313" key="3">
    <source>
        <dbReference type="Proteomes" id="UP001209878"/>
    </source>
</evidence>
<dbReference type="EMBL" id="JAODUO010001834">
    <property type="protein sequence ID" value="KAK2157973.1"/>
    <property type="molecule type" value="Genomic_DNA"/>
</dbReference>
<feature type="domain" description="Fibronectin type-III" evidence="1">
    <location>
        <begin position="2765"/>
        <end position="2863"/>
    </location>
</feature>
<evidence type="ECO:0000313" key="2">
    <source>
        <dbReference type="EMBL" id="KAK2157973.1"/>
    </source>
</evidence>
<proteinExistence type="predicted"/>